<gene>
    <name evidence="7" type="ORF">ACFQDI_14800</name>
</gene>
<dbReference type="InterPro" id="IPR017850">
    <property type="entry name" value="Alkaline_phosphatase_core_sf"/>
</dbReference>
<dbReference type="InterPro" id="IPR050738">
    <property type="entry name" value="Sulfatase"/>
</dbReference>
<evidence type="ECO:0000313" key="8">
    <source>
        <dbReference type="Proteomes" id="UP001596052"/>
    </source>
</evidence>
<feature type="signal peptide" evidence="5">
    <location>
        <begin position="1"/>
        <end position="19"/>
    </location>
</feature>
<dbReference type="Gene3D" id="3.30.1120.10">
    <property type="match status" value="1"/>
</dbReference>
<evidence type="ECO:0000259" key="6">
    <source>
        <dbReference type="Pfam" id="PF00884"/>
    </source>
</evidence>
<dbReference type="PANTHER" id="PTHR42693:SF53">
    <property type="entry name" value="ENDO-4-O-SULFATASE"/>
    <property type="match status" value="1"/>
</dbReference>
<accession>A0ABW0KRT9</accession>
<evidence type="ECO:0000256" key="2">
    <source>
        <dbReference type="ARBA" id="ARBA00022723"/>
    </source>
</evidence>
<sequence>MKFLLLLCGVLGIQQACEAAPDEPPNIVLVMADDQGWGDMGYNGHPHLKTPNFDALAREGIRFDEFHAAAPVCSPTRGSVMTGRTPNRYGCFSWGHPLRPQEITIAEALKTAGYATGHFGKWHLGSVQKESPVSPGSSGFDEWVSSPNFFDLDPVLSVQGKAEQFQGESSDITVEAALKFIRGCAGKKQRFLAVVWFGSPHDPHQALESDRAPYSGLPEKQQNFYGEISAMDRAFGRLRAELKQLDLRDNTLLWFCSDNGALPKVGSSGGRRGGKGQIYEGGLAVPALLEWPEVFHEPRVIKAPCVTSDIYPTLLALVGVSMEKQPPLDGIDIMPLLTGQEQKRTSPIGFWDSGKKGISTPSKVWMDELLTAQKKGAEPADPARVLPDAAVIGEPVSLTEFPGHSAWLDWPWKLHRIENKKTHEVTWELYNLLRDPDESTVLLAEQPERVPQMQKSLEDWLESVARSLNGEDYPSEKAATKNP</sequence>
<dbReference type="Proteomes" id="UP001596052">
    <property type="component" value="Unassembled WGS sequence"/>
</dbReference>
<evidence type="ECO:0000256" key="4">
    <source>
        <dbReference type="ARBA" id="ARBA00022837"/>
    </source>
</evidence>
<dbReference type="SUPFAM" id="SSF53649">
    <property type="entry name" value="Alkaline phosphatase-like"/>
    <property type="match status" value="1"/>
</dbReference>
<dbReference type="PANTHER" id="PTHR42693">
    <property type="entry name" value="ARYLSULFATASE FAMILY MEMBER"/>
    <property type="match status" value="1"/>
</dbReference>
<evidence type="ECO:0000256" key="1">
    <source>
        <dbReference type="ARBA" id="ARBA00008779"/>
    </source>
</evidence>
<organism evidence="7 8">
    <name type="scientific">Prosthecobacter fluviatilis</name>
    <dbReference type="NCBI Taxonomy" id="445931"/>
    <lineage>
        <taxon>Bacteria</taxon>
        <taxon>Pseudomonadati</taxon>
        <taxon>Verrucomicrobiota</taxon>
        <taxon>Verrucomicrobiia</taxon>
        <taxon>Verrucomicrobiales</taxon>
        <taxon>Verrucomicrobiaceae</taxon>
        <taxon>Prosthecobacter</taxon>
    </lineage>
</organism>
<dbReference type="RefSeq" id="WP_377168069.1">
    <property type="nucleotide sequence ID" value="NZ_JBHSMQ010000005.1"/>
</dbReference>
<proteinExistence type="inferred from homology"/>
<dbReference type="EMBL" id="JBHSMQ010000005">
    <property type="protein sequence ID" value="MFC5456129.1"/>
    <property type="molecule type" value="Genomic_DNA"/>
</dbReference>
<dbReference type="PROSITE" id="PS00523">
    <property type="entry name" value="SULFATASE_1"/>
    <property type="match status" value="1"/>
</dbReference>
<name>A0ABW0KRT9_9BACT</name>
<feature type="domain" description="Sulfatase N-terminal" evidence="6">
    <location>
        <begin position="25"/>
        <end position="320"/>
    </location>
</feature>
<evidence type="ECO:0000256" key="3">
    <source>
        <dbReference type="ARBA" id="ARBA00022801"/>
    </source>
</evidence>
<feature type="chain" id="PRO_5045102828" evidence="5">
    <location>
        <begin position="20"/>
        <end position="483"/>
    </location>
</feature>
<keyword evidence="3" id="KW-0378">Hydrolase</keyword>
<keyword evidence="4" id="KW-0106">Calcium</keyword>
<keyword evidence="8" id="KW-1185">Reference proteome</keyword>
<keyword evidence="5" id="KW-0732">Signal</keyword>
<keyword evidence="2" id="KW-0479">Metal-binding</keyword>
<evidence type="ECO:0000256" key="5">
    <source>
        <dbReference type="SAM" id="SignalP"/>
    </source>
</evidence>
<protein>
    <submittedName>
        <fullName evidence="7">Sulfatase-like hydrolase/transferase</fullName>
    </submittedName>
</protein>
<evidence type="ECO:0000313" key="7">
    <source>
        <dbReference type="EMBL" id="MFC5456129.1"/>
    </source>
</evidence>
<dbReference type="InterPro" id="IPR024607">
    <property type="entry name" value="Sulfatase_CS"/>
</dbReference>
<comment type="caution">
    <text evidence="7">The sequence shown here is derived from an EMBL/GenBank/DDBJ whole genome shotgun (WGS) entry which is preliminary data.</text>
</comment>
<reference evidence="8" key="1">
    <citation type="journal article" date="2019" name="Int. J. Syst. Evol. Microbiol.">
        <title>The Global Catalogue of Microorganisms (GCM) 10K type strain sequencing project: providing services to taxonomists for standard genome sequencing and annotation.</title>
        <authorList>
            <consortium name="The Broad Institute Genomics Platform"/>
            <consortium name="The Broad Institute Genome Sequencing Center for Infectious Disease"/>
            <person name="Wu L."/>
            <person name="Ma J."/>
        </authorList>
    </citation>
    <scope>NUCLEOTIDE SEQUENCE [LARGE SCALE GENOMIC DNA]</scope>
    <source>
        <strain evidence="8">CGMCC 4.1469</strain>
    </source>
</reference>
<dbReference type="Pfam" id="PF00884">
    <property type="entry name" value="Sulfatase"/>
    <property type="match status" value="1"/>
</dbReference>
<comment type="similarity">
    <text evidence="1">Belongs to the sulfatase family.</text>
</comment>
<dbReference type="InterPro" id="IPR000917">
    <property type="entry name" value="Sulfatase_N"/>
</dbReference>
<dbReference type="Gene3D" id="3.40.720.10">
    <property type="entry name" value="Alkaline Phosphatase, subunit A"/>
    <property type="match status" value="1"/>
</dbReference>